<keyword evidence="3" id="KW-1185">Reference proteome</keyword>
<dbReference type="GeneID" id="92012565"/>
<feature type="compositionally biased region" description="Acidic residues" evidence="1">
    <location>
        <begin position="252"/>
        <end position="263"/>
    </location>
</feature>
<sequence length="315" mass="34342">MPALDPDPDPDPAFSPPPSISTSLLYCHTRGRHQPSPRPAPPPPPPQPPLAPRLKHATLHPVAPLVTETAAAYFPEGLARFLIHGGQTHYVPRDGVIGEGESDGDEDGDGDGEGTVYYDAEEMLDRDEDDGGQGWIREDAGEVWGGEGPHNPHGWGASDAAVIDEWEECEETTIYSPSLADDHHHRHHFPRFESLGWIGEDTGEEAWGSSDPHTPHSLATTAAAAAAAATDGEEEEWAETTIYSPFHSPSLADDDDDDYDDDDDHHHHHFPRFDIRRSHVVVPRLFETASDGDYETETGVSDGLYAERGSPCSSM</sequence>
<gene>
    <name evidence="2" type="ORF">SLS55_008480</name>
</gene>
<feature type="region of interest" description="Disordered" evidence="1">
    <location>
        <begin position="1"/>
        <end position="53"/>
    </location>
</feature>
<feature type="region of interest" description="Disordered" evidence="1">
    <location>
        <begin position="286"/>
        <end position="315"/>
    </location>
</feature>
<feature type="compositionally biased region" description="Pro residues" evidence="1">
    <location>
        <begin position="36"/>
        <end position="51"/>
    </location>
</feature>
<feature type="compositionally biased region" description="Acidic residues" evidence="1">
    <location>
        <begin position="1"/>
        <end position="10"/>
    </location>
</feature>
<evidence type="ECO:0000313" key="3">
    <source>
        <dbReference type="Proteomes" id="UP001430584"/>
    </source>
</evidence>
<evidence type="ECO:0000313" key="2">
    <source>
        <dbReference type="EMBL" id="KAL0256088.1"/>
    </source>
</evidence>
<dbReference type="EMBL" id="JAJVCZ030000009">
    <property type="protein sequence ID" value="KAL0256088.1"/>
    <property type="molecule type" value="Genomic_DNA"/>
</dbReference>
<proteinExistence type="predicted"/>
<evidence type="ECO:0000256" key="1">
    <source>
        <dbReference type="SAM" id="MobiDB-lite"/>
    </source>
</evidence>
<protein>
    <submittedName>
        <fullName evidence="2">Uncharacterized protein</fullName>
    </submittedName>
</protein>
<organism evidence="2 3">
    <name type="scientific">Diplodia seriata</name>
    <dbReference type="NCBI Taxonomy" id="420778"/>
    <lineage>
        <taxon>Eukaryota</taxon>
        <taxon>Fungi</taxon>
        <taxon>Dikarya</taxon>
        <taxon>Ascomycota</taxon>
        <taxon>Pezizomycotina</taxon>
        <taxon>Dothideomycetes</taxon>
        <taxon>Dothideomycetes incertae sedis</taxon>
        <taxon>Botryosphaeriales</taxon>
        <taxon>Botryosphaeriaceae</taxon>
        <taxon>Diplodia</taxon>
    </lineage>
</organism>
<comment type="caution">
    <text evidence="2">The sequence shown here is derived from an EMBL/GenBank/DDBJ whole genome shotgun (WGS) entry which is preliminary data.</text>
</comment>
<feature type="region of interest" description="Disordered" evidence="1">
    <location>
        <begin position="228"/>
        <end position="263"/>
    </location>
</feature>
<dbReference type="RefSeq" id="XP_066629117.1">
    <property type="nucleotide sequence ID" value="XM_066779888.1"/>
</dbReference>
<accession>A0ABR3C624</accession>
<name>A0ABR3C624_9PEZI</name>
<reference evidence="2 3" key="1">
    <citation type="submission" date="2024-02" db="EMBL/GenBank/DDBJ databases">
        <title>De novo assembly and annotation of 12 fungi associated with fruit tree decline syndrome in Ontario, Canada.</title>
        <authorList>
            <person name="Sulman M."/>
            <person name="Ellouze W."/>
            <person name="Ilyukhin E."/>
        </authorList>
    </citation>
    <scope>NUCLEOTIDE SEQUENCE [LARGE SCALE GENOMIC DNA]</scope>
    <source>
        <strain evidence="2 3">FDS-637</strain>
    </source>
</reference>
<dbReference type="Proteomes" id="UP001430584">
    <property type="component" value="Unassembled WGS sequence"/>
</dbReference>